<name>A0A9K3M364_9STRA</name>
<reference evidence="2" key="1">
    <citation type="journal article" date="2021" name="Sci. Rep.">
        <title>Diploid genomic architecture of Nitzschia inconspicua, an elite biomass production diatom.</title>
        <authorList>
            <person name="Oliver A."/>
            <person name="Podell S."/>
            <person name="Pinowska A."/>
            <person name="Traller J.C."/>
            <person name="Smith S.R."/>
            <person name="McClure R."/>
            <person name="Beliaev A."/>
            <person name="Bohutskyi P."/>
            <person name="Hill E.A."/>
            <person name="Rabines A."/>
            <person name="Zheng H."/>
            <person name="Allen L.Z."/>
            <person name="Kuo A."/>
            <person name="Grigoriev I.V."/>
            <person name="Allen A.E."/>
            <person name="Hazlebeck D."/>
            <person name="Allen E.E."/>
        </authorList>
    </citation>
    <scope>NUCLEOTIDE SEQUENCE</scope>
    <source>
        <strain evidence="2">Hildebrandi</strain>
    </source>
</reference>
<gene>
    <name evidence="2" type="ORF">IV203_019776</name>
</gene>
<dbReference type="AlphaFoldDB" id="A0A9K3M364"/>
<accession>A0A9K3M364</accession>
<evidence type="ECO:0000256" key="1">
    <source>
        <dbReference type="SAM" id="MobiDB-lite"/>
    </source>
</evidence>
<dbReference type="EMBL" id="JAGRRH010000004">
    <property type="protein sequence ID" value="KAG7371206.1"/>
    <property type="molecule type" value="Genomic_DNA"/>
</dbReference>
<protein>
    <submittedName>
        <fullName evidence="2">Uncharacterized protein</fullName>
    </submittedName>
</protein>
<keyword evidence="3" id="KW-1185">Reference proteome</keyword>
<organism evidence="2 3">
    <name type="scientific">Nitzschia inconspicua</name>
    <dbReference type="NCBI Taxonomy" id="303405"/>
    <lineage>
        <taxon>Eukaryota</taxon>
        <taxon>Sar</taxon>
        <taxon>Stramenopiles</taxon>
        <taxon>Ochrophyta</taxon>
        <taxon>Bacillariophyta</taxon>
        <taxon>Bacillariophyceae</taxon>
        <taxon>Bacillariophycidae</taxon>
        <taxon>Bacillariales</taxon>
        <taxon>Bacillariaceae</taxon>
        <taxon>Nitzschia</taxon>
    </lineage>
</organism>
<evidence type="ECO:0000313" key="3">
    <source>
        <dbReference type="Proteomes" id="UP000693970"/>
    </source>
</evidence>
<feature type="region of interest" description="Disordered" evidence="1">
    <location>
        <begin position="90"/>
        <end position="109"/>
    </location>
</feature>
<sequence length="178" mass="20335">MTWKVTFETLRFQSLYQAFSQFMIATAARTVSEAVCLPQMLTLQKTLVMKNNASSDKPWIEARREWLELLWARGGGLTLPSPIPFGDILSEKKSSKEPTQSSSFYGGISTGNNHNSNRCDSIVQNREPWMDHVVRTRLVPTSIVHHAYERRERHPTMCPSEQTQNCQVLLIVSSHEEL</sequence>
<feature type="compositionally biased region" description="Polar residues" evidence="1">
    <location>
        <begin position="97"/>
        <end position="109"/>
    </location>
</feature>
<proteinExistence type="predicted"/>
<dbReference type="Proteomes" id="UP000693970">
    <property type="component" value="Unassembled WGS sequence"/>
</dbReference>
<comment type="caution">
    <text evidence="2">The sequence shown here is derived from an EMBL/GenBank/DDBJ whole genome shotgun (WGS) entry which is preliminary data.</text>
</comment>
<evidence type="ECO:0000313" key="2">
    <source>
        <dbReference type="EMBL" id="KAG7371206.1"/>
    </source>
</evidence>
<reference evidence="2" key="2">
    <citation type="submission" date="2021-04" db="EMBL/GenBank/DDBJ databases">
        <authorList>
            <person name="Podell S."/>
        </authorList>
    </citation>
    <scope>NUCLEOTIDE SEQUENCE</scope>
    <source>
        <strain evidence="2">Hildebrandi</strain>
    </source>
</reference>